<organism evidence="1 2">
    <name type="scientific">Caerostris darwini</name>
    <dbReference type="NCBI Taxonomy" id="1538125"/>
    <lineage>
        <taxon>Eukaryota</taxon>
        <taxon>Metazoa</taxon>
        <taxon>Ecdysozoa</taxon>
        <taxon>Arthropoda</taxon>
        <taxon>Chelicerata</taxon>
        <taxon>Arachnida</taxon>
        <taxon>Araneae</taxon>
        <taxon>Araneomorphae</taxon>
        <taxon>Entelegynae</taxon>
        <taxon>Araneoidea</taxon>
        <taxon>Araneidae</taxon>
        <taxon>Caerostris</taxon>
    </lineage>
</organism>
<keyword evidence="2" id="KW-1185">Reference proteome</keyword>
<evidence type="ECO:0000313" key="1">
    <source>
        <dbReference type="EMBL" id="GIY45783.1"/>
    </source>
</evidence>
<proteinExistence type="predicted"/>
<dbReference type="AlphaFoldDB" id="A0AAV4TPA9"/>
<protein>
    <submittedName>
        <fullName evidence="1">Uncharacterized protein</fullName>
    </submittedName>
</protein>
<accession>A0AAV4TPA9</accession>
<dbReference type="Proteomes" id="UP001054837">
    <property type="component" value="Unassembled WGS sequence"/>
</dbReference>
<comment type="caution">
    <text evidence="1">The sequence shown here is derived from an EMBL/GenBank/DDBJ whole genome shotgun (WGS) entry which is preliminary data.</text>
</comment>
<name>A0AAV4TPA9_9ARAC</name>
<gene>
    <name evidence="1" type="ORF">CDAR_544141</name>
</gene>
<dbReference type="EMBL" id="BPLQ01009658">
    <property type="protein sequence ID" value="GIY45783.1"/>
    <property type="molecule type" value="Genomic_DNA"/>
</dbReference>
<evidence type="ECO:0000313" key="2">
    <source>
        <dbReference type="Proteomes" id="UP001054837"/>
    </source>
</evidence>
<sequence length="84" mass="9141">MDGGASIRAAASESNLLLMMSWIETLTLDKGCCLLSLPHINLIFLEVRNGKALQRVTGISIKMYYRGLGLGCLEKALIFLRGLG</sequence>
<reference evidence="1 2" key="1">
    <citation type="submission" date="2021-06" db="EMBL/GenBank/DDBJ databases">
        <title>Caerostris darwini draft genome.</title>
        <authorList>
            <person name="Kono N."/>
            <person name="Arakawa K."/>
        </authorList>
    </citation>
    <scope>NUCLEOTIDE SEQUENCE [LARGE SCALE GENOMIC DNA]</scope>
</reference>